<dbReference type="InterPro" id="IPR025563">
    <property type="entry name" value="DUF4286"/>
</dbReference>
<reference evidence="1 2" key="1">
    <citation type="journal article" date="2014" name="Curr. Microbiol.">
        <title>Spirosoma radiotolerans sp. nov., a gamma-radiation-resistant bacterium isolated from gamma ray-irradiated soil.</title>
        <authorList>
            <person name="Lee J.J."/>
            <person name="Srinivasan S."/>
            <person name="Lim S."/>
            <person name="Joe M."/>
            <person name="Im S."/>
            <person name="Bae S.I."/>
            <person name="Park K.R."/>
            <person name="Han J.H."/>
            <person name="Park S.H."/>
            <person name="Joo B.M."/>
            <person name="Park S.J."/>
            <person name="Kim M.K."/>
        </authorList>
    </citation>
    <scope>NUCLEOTIDE SEQUENCE [LARGE SCALE GENOMIC DNA]</scope>
    <source>
        <strain evidence="1 2">DG5A</strain>
    </source>
</reference>
<protein>
    <recommendedName>
        <fullName evidence="3">DUF4286 domain-containing protein</fullName>
    </recommendedName>
</protein>
<keyword evidence="2" id="KW-1185">Reference proteome</keyword>
<proteinExistence type="predicted"/>
<organism evidence="1 2">
    <name type="scientific">Spirosoma radiotolerans</name>
    <dbReference type="NCBI Taxonomy" id="1379870"/>
    <lineage>
        <taxon>Bacteria</taxon>
        <taxon>Pseudomonadati</taxon>
        <taxon>Bacteroidota</taxon>
        <taxon>Cytophagia</taxon>
        <taxon>Cytophagales</taxon>
        <taxon>Cytophagaceae</taxon>
        <taxon>Spirosoma</taxon>
    </lineage>
</organism>
<evidence type="ECO:0008006" key="3">
    <source>
        <dbReference type="Google" id="ProtNLM"/>
    </source>
</evidence>
<name>A0A0E3V650_9BACT</name>
<dbReference type="KEGG" id="srd:SD10_07165"/>
<dbReference type="Proteomes" id="UP000033054">
    <property type="component" value="Chromosome"/>
</dbReference>
<dbReference type="AlphaFoldDB" id="A0A0E3V650"/>
<accession>A0A0E3V650</accession>
<dbReference type="PATRIC" id="fig|1379870.5.peg.1557"/>
<dbReference type="OrthoDB" id="1121837at2"/>
<dbReference type="HOGENOM" id="CLU_146735_3_0_10"/>
<evidence type="ECO:0000313" key="2">
    <source>
        <dbReference type="Proteomes" id="UP000033054"/>
    </source>
</evidence>
<dbReference type="EMBL" id="CP010429">
    <property type="protein sequence ID" value="AKD54722.1"/>
    <property type="molecule type" value="Genomic_DNA"/>
</dbReference>
<dbReference type="STRING" id="1379870.SD10_07165"/>
<dbReference type="Pfam" id="PF14114">
    <property type="entry name" value="DUF4286"/>
    <property type="match status" value="1"/>
</dbReference>
<dbReference type="RefSeq" id="WP_046376325.1">
    <property type="nucleotide sequence ID" value="NZ_CP010429.1"/>
</dbReference>
<sequence>MILYNTTYSVADEVAADWLRWMKRFFLPAVMATELPVSHKILRLLTELDNGGTTYSVQLDFTTMADYAAYQQYHADALRERIQHRFGNQFISFDTLLEEA</sequence>
<evidence type="ECO:0000313" key="1">
    <source>
        <dbReference type="EMBL" id="AKD54722.1"/>
    </source>
</evidence>
<gene>
    <name evidence="1" type="ORF">SD10_07165</name>
</gene>